<dbReference type="PRINTS" id="PR01438">
    <property type="entry name" value="UNVRSLSTRESS"/>
</dbReference>
<keyword evidence="3" id="KW-0067">ATP-binding</keyword>
<accession>A0ABW0GQ05</accession>
<dbReference type="PANTHER" id="PTHR46268:SF27">
    <property type="entry name" value="UNIVERSAL STRESS PROTEIN RV2623"/>
    <property type="match status" value="1"/>
</dbReference>
<feature type="domain" description="UspA" evidence="4">
    <location>
        <begin position="165"/>
        <end position="300"/>
    </location>
</feature>
<keyword evidence="2" id="KW-0547">Nucleotide-binding</keyword>
<gene>
    <name evidence="5" type="ORF">ACFPJ6_12405</name>
</gene>
<evidence type="ECO:0000256" key="2">
    <source>
        <dbReference type="ARBA" id="ARBA00022741"/>
    </source>
</evidence>
<evidence type="ECO:0000256" key="1">
    <source>
        <dbReference type="ARBA" id="ARBA00008791"/>
    </source>
</evidence>
<dbReference type="RefSeq" id="WP_340269514.1">
    <property type="nucleotide sequence ID" value="NZ_JBBEOG010000004.1"/>
</dbReference>
<dbReference type="SUPFAM" id="SSF52402">
    <property type="entry name" value="Adenine nucleotide alpha hydrolases-like"/>
    <property type="match status" value="2"/>
</dbReference>
<sequence>MAATQEDVTRVGLEHGPVVVGVDGSPESYRALDWAAAYARDTDRDLRLVHAYGGGAAALRLELAAQGAEVGHTREAQQVLETATGYARSLVGDRVDGALHLGGAAGALREESRSAAVVVVGSRDHGGLTGLLLGAVGVPLSAHAACPVVVVRGRERQEPKPDAPVVVGLDGSGESGAAVGFAMAEAQRLGSPLTAVLAWDELWIGAPELADPVPDKPSLQEAAVRMVSETIAGWTERYPDVRVTRVVERGHPAPVLLREAQGARLVVVGSRGRGGFGGLLLGSTSQTLLHRSPTTVAVVRRA</sequence>
<keyword evidence="6" id="KW-1185">Reference proteome</keyword>
<evidence type="ECO:0000259" key="4">
    <source>
        <dbReference type="Pfam" id="PF00582"/>
    </source>
</evidence>
<comment type="caution">
    <text evidence="5">The sequence shown here is derived from an EMBL/GenBank/DDBJ whole genome shotgun (WGS) entry which is preliminary data.</text>
</comment>
<feature type="domain" description="UspA" evidence="4">
    <location>
        <begin position="17"/>
        <end position="152"/>
    </location>
</feature>
<evidence type="ECO:0000313" key="5">
    <source>
        <dbReference type="EMBL" id="MFC5381592.1"/>
    </source>
</evidence>
<dbReference type="Gene3D" id="3.40.50.620">
    <property type="entry name" value="HUPs"/>
    <property type="match status" value="2"/>
</dbReference>
<dbReference type="InterPro" id="IPR006015">
    <property type="entry name" value="Universal_stress_UspA"/>
</dbReference>
<dbReference type="EMBL" id="JBHSLD010000009">
    <property type="protein sequence ID" value="MFC5381592.1"/>
    <property type="molecule type" value="Genomic_DNA"/>
</dbReference>
<dbReference type="PANTHER" id="PTHR46268">
    <property type="entry name" value="STRESS RESPONSE PROTEIN NHAX"/>
    <property type="match status" value="1"/>
</dbReference>
<dbReference type="Proteomes" id="UP001596122">
    <property type="component" value="Unassembled WGS sequence"/>
</dbReference>
<organism evidence="5 6">
    <name type="scientific">Aquipuribacter nitratireducens</name>
    <dbReference type="NCBI Taxonomy" id="650104"/>
    <lineage>
        <taxon>Bacteria</taxon>
        <taxon>Bacillati</taxon>
        <taxon>Actinomycetota</taxon>
        <taxon>Actinomycetes</taxon>
        <taxon>Micrococcales</taxon>
        <taxon>Intrasporangiaceae</taxon>
        <taxon>Aquipuribacter</taxon>
    </lineage>
</organism>
<comment type="similarity">
    <text evidence="1">Belongs to the universal stress protein A family.</text>
</comment>
<dbReference type="InterPro" id="IPR014729">
    <property type="entry name" value="Rossmann-like_a/b/a_fold"/>
</dbReference>
<reference evidence="6" key="1">
    <citation type="journal article" date="2019" name="Int. J. Syst. Evol. Microbiol.">
        <title>The Global Catalogue of Microorganisms (GCM) 10K type strain sequencing project: providing services to taxonomists for standard genome sequencing and annotation.</title>
        <authorList>
            <consortium name="The Broad Institute Genomics Platform"/>
            <consortium name="The Broad Institute Genome Sequencing Center for Infectious Disease"/>
            <person name="Wu L."/>
            <person name="Ma J."/>
        </authorList>
    </citation>
    <scope>NUCLEOTIDE SEQUENCE [LARGE SCALE GENOMIC DNA]</scope>
    <source>
        <strain evidence="6">CCUG 43114</strain>
    </source>
</reference>
<proteinExistence type="inferred from homology"/>
<name>A0ABW0GQ05_9MICO</name>
<protein>
    <submittedName>
        <fullName evidence="5">Universal stress protein</fullName>
    </submittedName>
</protein>
<dbReference type="Pfam" id="PF00582">
    <property type="entry name" value="Usp"/>
    <property type="match status" value="2"/>
</dbReference>
<evidence type="ECO:0000313" key="6">
    <source>
        <dbReference type="Proteomes" id="UP001596122"/>
    </source>
</evidence>
<evidence type="ECO:0000256" key="3">
    <source>
        <dbReference type="ARBA" id="ARBA00022840"/>
    </source>
</evidence>
<dbReference type="InterPro" id="IPR006016">
    <property type="entry name" value="UspA"/>
</dbReference>